<dbReference type="GeneID" id="101349703"/>
<dbReference type="OrthoDB" id="9828295at2759"/>
<feature type="compositionally biased region" description="Polar residues" evidence="1">
    <location>
        <begin position="185"/>
        <end position="205"/>
    </location>
</feature>
<proteinExistence type="predicted"/>
<evidence type="ECO:0000313" key="2">
    <source>
        <dbReference type="Proteomes" id="UP000248480"/>
    </source>
</evidence>
<organism evidence="2 3">
    <name type="scientific">Trichechus manatus latirostris</name>
    <name type="common">Florida manatee</name>
    <dbReference type="NCBI Taxonomy" id="127582"/>
    <lineage>
        <taxon>Eukaryota</taxon>
        <taxon>Metazoa</taxon>
        <taxon>Chordata</taxon>
        <taxon>Craniata</taxon>
        <taxon>Vertebrata</taxon>
        <taxon>Euteleostomi</taxon>
        <taxon>Mammalia</taxon>
        <taxon>Eutheria</taxon>
        <taxon>Afrotheria</taxon>
        <taxon>Sirenia</taxon>
        <taxon>Trichechidae</taxon>
        <taxon>Trichechus</taxon>
    </lineage>
</organism>
<feature type="compositionally biased region" description="Low complexity" evidence="1">
    <location>
        <begin position="57"/>
        <end position="68"/>
    </location>
</feature>
<protein>
    <submittedName>
        <fullName evidence="3">Uncharacterized protein LOC101349703</fullName>
    </submittedName>
</protein>
<evidence type="ECO:0000313" key="3">
    <source>
        <dbReference type="RefSeq" id="XP_004377324.1"/>
    </source>
</evidence>
<feature type="compositionally biased region" description="Polar residues" evidence="1">
    <location>
        <begin position="37"/>
        <end position="56"/>
    </location>
</feature>
<feature type="region of interest" description="Disordered" evidence="1">
    <location>
        <begin position="185"/>
        <end position="206"/>
    </location>
</feature>
<dbReference type="InParanoid" id="A0A2Y9DML0"/>
<dbReference type="PANTHER" id="PTHR39226">
    <property type="entry name" value="RIKEN CDNA 1700013G24 GENE"/>
    <property type="match status" value="1"/>
</dbReference>
<dbReference type="AlphaFoldDB" id="A0A2Y9DML0"/>
<sequence length="285" mass="31443">MSGRHVGRSNTYSHLNHPNNVSFPAWTSGWTQCPNLTGTNSLKRARTPSDSEFSNRSNSPECSTSPSSPRIPLRRICMGRPYNSKCVETSHLANRPKMARKPAYRGSPHYLLCTDGPSGPSSPTFLDQLIKGINYLDRSTNSFYTNCPKTAMSLPRLAAHCLERATDSLRLDQLDHCSQNAYSNPSTIMATPDHSSTNNSTSMVPSTRGAGALQCMDNATNVGYMRQVNSRNLTPVLPQRTGLKLPELPLFGNGMFSLGRLPKFWEAIHSGWSAPEPISKPSSWW</sequence>
<reference evidence="3" key="1">
    <citation type="submission" date="2025-08" db="UniProtKB">
        <authorList>
            <consortium name="RefSeq"/>
        </authorList>
    </citation>
    <scope>IDENTIFICATION</scope>
</reference>
<name>A0A2Y9DML0_TRIMA</name>
<accession>A0A2Y9DML0</accession>
<dbReference type="PANTHER" id="PTHR39226:SF1">
    <property type="entry name" value="RIKEN CDNA 1700013G24 GENE"/>
    <property type="match status" value="1"/>
</dbReference>
<evidence type="ECO:0000256" key="1">
    <source>
        <dbReference type="SAM" id="MobiDB-lite"/>
    </source>
</evidence>
<dbReference type="RefSeq" id="XP_004377324.1">
    <property type="nucleotide sequence ID" value="XM_004377267.1"/>
</dbReference>
<dbReference type="Proteomes" id="UP000248480">
    <property type="component" value="Unplaced"/>
</dbReference>
<dbReference type="KEGG" id="tmu:101349703"/>
<feature type="region of interest" description="Disordered" evidence="1">
    <location>
        <begin position="37"/>
        <end position="68"/>
    </location>
</feature>
<gene>
    <name evidence="3" type="primary">LOC101349703</name>
</gene>
<keyword evidence="2" id="KW-1185">Reference proteome</keyword>
<dbReference type="STRING" id="127582.A0A2Y9DML0"/>